<protein>
    <submittedName>
        <fullName evidence="1">Uncharacterized protein</fullName>
    </submittedName>
</protein>
<proteinExistence type="predicted"/>
<dbReference type="Gramene" id="PRQ38786">
    <property type="protein sequence ID" value="PRQ38786"/>
    <property type="gene ID" value="RchiOBHm_Chr4g0417801"/>
</dbReference>
<dbReference type="Proteomes" id="UP000238479">
    <property type="component" value="Chromosome 4"/>
</dbReference>
<evidence type="ECO:0000313" key="2">
    <source>
        <dbReference type="Proteomes" id="UP000238479"/>
    </source>
</evidence>
<reference evidence="1 2" key="1">
    <citation type="journal article" date="2018" name="Nat. Genet.">
        <title>The Rosa genome provides new insights in the design of modern roses.</title>
        <authorList>
            <person name="Bendahmane M."/>
        </authorList>
    </citation>
    <scope>NUCLEOTIDE SEQUENCE [LARGE SCALE GENOMIC DNA]</scope>
    <source>
        <strain evidence="2">cv. Old Blush</strain>
    </source>
</reference>
<dbReference type="STRING" id="74649.A0A2P6QX85"/>
<keyword evidence="2" id="KW-1185">Reference proteome</keyword>
<evidence type="ECO:0000313" key="1">
    <source>
        <dbReference type="EMBL" id="PRQ38786.1"/>
    </source>
</evidence>
<accession>A0A2P6QX85</accession>
<comment type="caution">
    <text evidence="1">The sequence shown here is derived from an EMBL/GenBank/DDBJ whole genome shotgun (WGS) entry which is preliminary data.</text>
</comment>
<sequence length="67" mass="7647">MAKSMSKRMMDFLLSLNYRLSMYCLESFSYILTKITELVVSRSDVILLKKALLSLATDSGLHPLVPY</sequence>
<organism evidence="1 2">
    <name type="scientific">Rosa chinensis</name>
    <name type="common">China rose</name>
    <dbReference type="NCBI Taxonomy" id="74649"/>
    <lineage>
        <taxon>Eukaryota</taxon>
        <taxon>Viridiplantae</taxon>
        <taxon>Streptophyta</taxon>
        <taxon>Embryophyta</taxon>
        <taxon>Tracheophyta</taxon>
        <taxon>Spermatophyta</taxon>
        <taxon>Magnoliopsida</taxon>
        <taxon>eudicotyledons</taxon>
        <taxon>Gunneridae</taxon>
        <taxon>Pentapetalae</taxon>
        <taxon>rosids</taxon>
        <taxon>fabids</taxon>
        <taxon>Rosales</taxon>
        <taxon>Rosaceae</taxon>
        <taxon>Rosoideae</taxon>
        <taxon>Rosoideae incertae sedis</taxon>
        <taxon>Rosa</taxon>
    </lineage>
</organism>
<name>A0A2P6QX85_ROSCH</name>
<dbReference type="AlphaFoldDB" id="A0A2P6QX85"/>
<gene>
    <name evidence="1" type="ORF">RchiOBHm_Chr4g0417801</name>
</gene>
<dbReference type="EMBL" id="PDCK01000042">
    <property type="protein sequence ID" value="PRQ38786.1"/>
    <property type="molecule type" value="Genomic_DNA"/>
</dbReference>